<organism evidence="2 3">
    <name type="scientific">Caballeronia pedi</name>
    <dbReference type="NCBI Taxonomy" id="1777141"/>
    <lineage>
        <taxon>Bacteria</taxon>
        <taxon>Pseudomonadati</taxon>
        <taxon>Pseudomonadota</taxon>
        <taxon>Betaproteobacteria</taxon>
        <taxon>Burkholderiales</taxon>
        <taxon>Burkholderiaceae</taxon>
        <taxon>Caballeronia</taxon>
    </lineage>
</organism>
<keyword evidence="3" id="KW-1185">Reference proteome</keyword>
<evidence type="ECO:0000313" key="3">
    <source>
        <dbReference type="Proteomes" id="UP000054911"/>
    </source>
</evidence>
<dbReference type="InterPro" id="IPR012334">
    <property type="entry name" value="Pectin_lyas_fold"/>
</dbReference>
<dbReference type="RefSeq" id="WP_143328143.1">
    <property type="nucleotide sequence ID" value="NZ_FCOE02000020.1"/>
</dbReference>
<proteinExistence type="predicted"/>
<dbReference type="InterPro" id="IPR024535">
    <property type="entry name" value="RHGA/B-epi-like_pectate_lyase"/>
</dbReference>
<dbReference type="Pfam" id="PF12708">
    <property type="entry name" value="Pect-lyase_RHGA_epim"/>
    <property type="match status" value="1"/>
</dbReference>
<dbReference type="Proteomes" id="UP000054911">
    <property type="component" value="Unassembled WGS sequence"/>
</dbReference>
<dbReference type="OrthoDB" id="9134303at2"/>
<keyword evidence="2" id="KW-0456">Lyase</keyword>
<evidence type="ECO:0000259" key="1">
    <source>
        <dbReference type="Pfam" id="PF12708"/>
    </source>
</evidence>
<name>A0A158CIF8_9BURK</name>
<comment type="caution">
    <text evidence="2">The sequence shown here is derived from an EMBL/GenBank/DDBJ whole genome shotgun (WGS) entry which is preliminary data.</text>
</comment>
<dbReference type="AlphaFoldDB" id="A0A158CIF8"/>
<evidence type="ECO:0000313" key="2">
    <source>
        <dbReference type="EMBL" id="SAK81307.1"/>
    </source>
</evidence>
<reference evidence="2" key="1">
    <citation type="submission" date="2016-01" db="EMBL/GenBank/DDBJ databases">
        <authorList>
            <person name="Peeters C."/>
        </authorList>
    </citation>
    <scope>NUCLEOTIDE SEQUENCE [LARGE SCALE GENOMIC DNA]</scope>
    <source>
        <strain evidence="2">LMG 29323</strain>
    </source>
</reference>
<accession>A0A158CIF8</accession>
<protein>
    <submittedName>
        <fullName evidence="2">Pectate lyase superfamily protein</fullName>
    </submittedName>
</protein>
<sequence>MHRLGRRRKSFHAYFDAMLQLWKKWQAAGEALKTRRRALTKILVACGGVAGMAAQARRAEAKDLPVQQGASGSMQLAENLSPEDRIVIVRNSLLQARMGDVSGYILSEGPIQGYARLRQYAGTLTHLVVSQQSTGRRDSDMACYWLDPDDASSADNGGTIIVSKSGKRWKRVFEGDIYARWFGAQGDGTTDDTDAINRAVAFAGSRYASTGRAQRVVLDNGTYRVAAVSGTLAIPCHDDGQSRSSKDKKLSPEPAMRQSYCVGVWPGVRLCGINAVVKGAYRYGMADAQQPITFGVLDGHELVYESGLEDLTFIDCFFGFAALSSTLACCTFEKLRFLGCGIGIYAAVLEQCMFSSIEARRTGVPILVGGQWAERNDDYNERGGFADKCTFINVRNIYERAYGDDERRIDTWFDATFFKTRNNESRLGAQLNAASQARAYPYRGICGFCIRVMSRYARPSNENVFMQISHAMSPRPAVLVDACQSAVFNGVYLERVGYRDNPRRSGPVGAGWNDPYLGNGVLVPGFIGTLDVSSSVFGVNVQQAYGACAIQSDGPIAPVQSWDCTLRDAQDRFTLGAARFDGDVTIRGGALRAVEQVRHDIGGSGLFSMDFDSDTFDTGVAVRVDDKAHAVIVLVSRNANPSGHASTGLYLLNLSQRGTGEPVRTLVSGNDLVRFAISRKGTLKLIAASPGAHRVLMLGNRPFE</sequence>
<dbReference type="STRING" id="1777141.AWB80_05193"/>
<dbReference type="GO" id="GO:0016829">
    <property type="term" value="F:lyase activity"/>
    <property type="evidence" value="ECO:0007669"/>
    <property type="project" value="UniProtKB-KW"/>
</dbReference>
<dbReference type="EMBL" id="FCOE02000020">
    <property type="protein sequence ID" value="SAK81307.1"/>
    <property type="molecule type" value="Genomic_DNA"/>
</dbReference>
<gene>
    <name evidence="2" type="ORF">AWB80_05193</name>
</gene>
<dbReference type="SUPFAM" id="SSF51126">
    <property type="entry name" value="Pectin lyase-like"/>
    <property type="match status" value="1"/>
</dbReference>
<dbReference type="Gene3D" id="2.160.20.10">
    <property type="entry name" value="Single-stranded right-handed beta-helix, Pectin lyase-like"/>
    <property type="match status" value="1"/>
</dbReference>
<dbReference type="InterPro" id="IPR011050">
    <property type="entry name" value="Pectin_lyase_fold/virulence"/>
</dbReference>
<feature type="domain" description="Rhamnogalacturonase A/B/Epimerase-like pectate lyase" evidence="1">
    <location>
        <begin position="182"/>
        <end position="226"/>
    </location>
</feature>